<evidence type="ECO:0000256" key="2">
    <source>
        <dbReference type="ARBA" id="ARBA00008072"/>
    </source>
</evidence>
<dbReference type="Proteomes" id="UP000294881">
    <property type="component" value="Unassembled WGS sequence"/>
</dbReference>
<evidence type="ECO:0000313" key="9">
    <source>
        <dbReference type="EMBL" id="TCO14235.1"/>
    </source>
</evidence>
<accession>A0A4R2GUS9</accession>
<evidence type="ECO:0000256" key="6">
    <source>
        <dbReference type="ARBA" id="ARBA00023002"/>
    </source>
</evidence>
<dbReference type="CDD" id="cd08240">
    <property type="entry name" value="6_hydroxyhexanoate_dh_like"/>
    <property type="match status" value="1"/>
</dbReference>
<dbReference type="Pfam" id="PF00107">
    <property type="entry name" value="ADH_zinc_N"/>
    <property type="match status" value="1"/>
</dbReference>
<dbReference type="PANTHER" id="PTHR42940:SF8">
    <property type="entry name" value="VACUOLAR PROTEIN SORTING-ASSOCIATED PROTEIN 11"/>
    <property type="match status" value="1"/>
</dbReference>
<keyword evidence="4 7" id="KW-0479">Metal-binding</keyword>
<keyword evidence="5 7" id="KW-0862">Zinc</keyword>
<dbReference type="InterPro" id="IPR011032">
    <property type="entry name" value="GroES-like_sf"/>
</dbReference>
<dbReference type="InterPro" id="IPR013149">
    <property type="entry name" value="ADH-like_C"/>
</dbReference>
<dbReference type="SUPFAM" id="SSF51735">
    <property type="entry name" value="NAD(P)-binding Rossmann-fold domains"/>
    <property type="match status" value="1"/>
</dbReference>
<organism evidence="9 10">
    <name type="scientific">Camelimonas lactis</name>
    <dbReference type="NCBI Taxonomy" id="659006"/>
    <lineage>
        <taxon>Bacteria</taxon>
        <taxon>Pseudomonadati</taxon>
        <taxon>Pseudomonadota</taxon>
        <taxon>Alphaproteobacteria</taxon>
        <taxon>Hyphomicrobiales</taxon>
        <taxon>Chelatococcaceae</taxon>
        <taxon>Camelimonas</taxon>
    </lineage>
</organism>
<dbReference type="InterPro" id="IPR020843">
    <property type="entry name" value="ER"/>
</dbReference>
<name>A0A4R2GUS9_9HYPH</name>
<dbReference type="GO" id="GO:0008270">
    <property type="term" value="F:zinc ion binding"/>
    <property type="evidence" value="ECO:0007669"/>
    <property type="project" value="InterPro"/>
</dbReference>
<dbReference type="GO" id="GO:0004022">
    <property type="term" value="F:alcohol dehydrogenase (NAD+) activity"/>
    <property type="evidence" value="ECO:0007669"/>
    <property type="project" value="UniProtKB-EC"/>
</dbReference>
<evidence type="ECO:0000256" key="7">
    <source>
        <dbReference type="RuleBase" id="RU361277"/>
    </source>
</evidence>
<evidence type="ECO:0000259" key="8">
    <source>
        <dbReference type="SMART" id="SM00829"/>
    </source>
</evidence>
<comment type="similarity">
    <text evidence="2 7">Belongs to the zinc-containing alcohol dehydrogenase family.</text>
</comment>
<protein>
    <recommendedName>
        <fullName evidence="3">alcohol dehydrogenase</fullName>
        <ecNumber evidence="3">1.1.1.1</ecNumber>
    </recommendedName>
</protein>
<dbReference type="GO" id="GO:0005737">
    <property type="term" value="C:cytoplasm"/>
    <property type="evidence" value="ECO:0007669"/>
    <property type="project" value="TreeGrafter"/>
</dbReference>
<keyword evidence="10" id="KW-1185">Reference proteome</keyword>
<proteinExistence type="inferred from homology"/>
<dbReference type="OrthoDB" id="9806940at2"/>
<dbReference type="EMBL" id="SLWL01000004">
    <property type="protein sequence ID" value="TCO14235.1"/>
    <property type="molecule type" value="Genomic_DNA"/>
</dbReference>
<evidence type="ECO:0000256" key="5">
    <source>
        <dbReference type="ARBA" id="ARBA00022833"/>
    </source>
</evidence>
<keyword evidence="6" id="KW-0560">Oxidoreductase</keyword>
<dbReference type="AlphaFoldDB" id="A0A4R2GUS9"/>
<dbReference type="InterPro" id="IPR036291">
    <property type="entry name" value="NAD(P)-bd_dom_sf"/>
</dbReference>
<dbReference type="Pfam" id="PF08240">
    <property type="entry name" value="ADH_N"/>
    <property type="match status" value="1"/>
</dbReference>
<evidence type="ECO:0000256" key="1">
    <source>
        <dbReference type="ARBA" id="ARBA00001947"/>
    </source>
</evidence>
<dbReference type="PROSITE" id="PS00059">
    <property type="entry name" value="ADH_ZINC"/>
    <property type="match status" value="1"/>
</dbReference>
<comment type="cofactor">
    <cofactor evidence="1 7">
        <name>Zn(2+)</name>
        <dbReference type="ChEBI" id="CHEBI:29105"/>
    </cofactor>
</comment>
<dbReference type="Gene3D" id="3.90.180.10">
    <property type="entry name" value="Medium-chain alcohol dehydrogenases, catalytic domain"/>
    <property type="match status" value="1"/>
</dbReference>
<dbReference type="RefSeq" id="WP_132005143.1">
    <property type="nucleotide sequence ID" value="NZ_JBHUNN010000002.1"/>
</dbReference>
<sequence length="348" mass="35983">MRSYRLAEFGAPLETVDLETPTPEGKQVLLRVKASGVCHSDIHIWEGSYDLGGGRKMQMRGIPLPLTMGHETVGEVVAVGPEAEGVKVGETRLVFPWIGCGHCSICAAGDEHLCNRPKALGVTCDGGYADHILVSDPKYLLDITGIAPDVAAPYACSGLTTYSALNKFSDFLSTDPILILGAGGLGLMALTLLKAMNAKGAVVVDIDPAKREAAVAAGAIAAIDPTAPDAVKQIMAAAGGGVRGALDLVGNTATTSLGFDALGKGGKLVIVGLFGGQANWSLPMFPIKAATVQGSFVGSLVELHELIELVKAGKVPAVPLIHRPLKDVAATLEDLRLGRIVGRAVLTP</sequence>
<evidence type="ECO:0000256" key="3">
    <source>
        <dbReference type="ARBA" id="ARBA00013190"/>
    </source>
</evidence>
<dbReference type="InterPro" id="IPR013154">
    <property type="entry name" value="ADH-like_N"/>
</dbReference>
<reference evidence="9 10" key="1">
    <citation type="submission" date="2019-03" db="EMBL/GenBank/DDBJ databases">
        <title>Genomic Encyclopedia of Type Strains, Phase IV (KMG-IV): sequencing the most valuable type-strain genomes for metagenomic binning, comparative biology and taxonomic classification.</title>
        <authorList>
            <person name="Goeker M."/>
        </authorList>
    </citation>
    <scope>NUCLEOTIDE SEQUENCE [LARGE SCALE GENOMIC DNA]</scope>
    <source>
        <strain evidence="9 10">DSM 22958</strain>
    </source>
</reference>
<dbReference type="EC" id="1.1.1.1" evidence="3"/>
<dbReference type="Gene3D" id="3.40.50.720">
    <property type="entry name" value="NAD(P)-binding Rossmann-like Domain"/>
    <property type="match status" value="1"/>
</dbReference>
<evidence type="ECO:0000313" key="10">
    <source>
        <dbReference type="Proteomes" id="UP000294881"/>
    </source>
</evidence>
<gene>
    <name evidence="9" type="ORF">EV666_104188</name>
</gene>
<comment type="caution">
    <text evidence="9">The sequence shown here is derived from an EMBL/GenBank/DDBJ whole genome shotgun (WGS) entry which is preliminary data.</text>
</comment>
<dbReference type="SMART" id="SM00829">
    <property type="entry name" value="PKS_ER"/>
    <property type="match status" value="1"/>
</dbReference>
<dbReference type="PANTHER" id="PTHR42940">
    <property type="entry name" value="ALCOHOL DEHYDROGENASE 1-RELATED"/>
    <property type="match status" value="1"/>
</dbReference>
<evidence type="ECO:0000256" key="4">
    <source>
        <dbReference type="ARBA" id="ARBA00022723"/>
    </source>
</evidence>
<dbReference type="InterPro" id="IPR002328">
    <property type="entry name" value="ADH_Zn_CS"/>
</dbReference>
<dbReference type="SUPFAM" id="SSF50129">
    <property type="entry name" value="GroES-like"/>
    <property type="match status" value="1"/>
</dbReference>
<feature type="domain" description="Enoyl reductase (ER)" evidence="8">
    <location>
        <begin position="11"/>
        <end position="346"/>
    </location>
</feature>